<dbReference type="InterPro" id="IPR040442">
    <property type="entry name" value="Pyrv_kinase-like_dom_sf"/>
</dbReference>
<dbReference type="EMBL" id="CP071091">
    <property type="protein sequence ID" value="QSQ12603.1"/>
    <property type="molecule type" value="Genomic_DNA"/>
</dbReference>
<evidence type="ECO:0000313" key="4">
    <source>
        <dbReference type="EMBL" id="QSQ12603.1"/>
    </source>
</evidence>
<evidence type="ECO:0000256" key="1">
    <source>
        <dbReference type="ARBA" id="ARBA00001946"/>
    </source>
</evidence>
<accession>A0ABX7N1W7</accession>
<dbReference type="Gene3D" id="3.20.20.60">
    <property type="entry name" value="Phosphoenolpyruvate-binding domains"/>
    <property type="match status" value="1"/>
</dbReference>
<keyword evidence="3" id="KW-0460">Magnesium</keyword>
<keyword evidence="4" id="KW-0418">Kinase</keyword>
<gene>
    <name evidence="4" type="ORF">JY572_30190</name>
</gene>
<dbReference type="RefSeq" id="WP_206714325.1">
    <property type="nucleotide sequence ID" value="NZ_CP071091.1"/>
</dbReference>
<keyword evidence="5" id="KW-1185">Reference proteome</keyword>
<name>A0ABX7N1W7_9BACT</name>
<dbReference type="InterPro" id="IPR054255">
    <property type="entry name" value="DUF6986"/>
</dbReference>
<keyword evidence="4" id="KW-0808">Transferase</keyword>
<protein>
    <submittedName>
        <fullName evidence="4">Phosphoenolpyruvate kinase</fullName>
    </submittedName>
</protein>
<evidence type="ECO:0000256" key="2">
    <source>
        <dbReference type="ARBA" id="ARBA00022723"/>
    </source>
</evidence>
<dbReference type="GO" id="GO:0016301">
    <property type="term" value="F:kinase activity"/>
    <property type="evidence" value="ECO:0007669"/>
    <property type="project" value="UniProtKB-KW"/>
</dbReference>
<evidence type="ECO:0000313" key="5">
    <source>
        <dbReference type="Proteomes" id="UP000663090"/>
    </source>
</evidence>
<keyword evidence="2" id="KW-0479">Metal-binding</keyword>
<dbReference type="PANTHER" id="PTHR32308:SF10">
    <property type="entry name" value="CITRATE LYASE SUBUNIT BETA"/>
    <property type="match status" value="1"/>
</dbReference>
<dbReference type="InterPro" id="IPR015813">
    <property type="entry name" value="Pyrv/PenolPyrv_kinase-like_dom"/>
</dbReference>
<comment type="cofactor">
    <cofactor evidence="1">
        <name>Mg(2+)</name>
        <dbReference type="ChEBI" id="CHEBI:18420"/>
    </cofactor>
</comment>
<organism evidence="4 5">
    <name type="scientific">Myxococcus landrumensis</name>
    <dbReference type="NCBI Taxonomy" id="2813577"/>
    <lineage>
        <taxon>Bacteria</taxon>
        <taxon>Pseudomonadati</taxon>
        <taxon>Myxococcota</taxon>
        <taxon>Myxococcia</taxon>
        <taxon>Myxococcales</taxon>
        <taxon>Cystobacterineae</taxon>
        <taxon>Myxococcaceae</taxon>
        <taxon>Myxococcus</taxon>
    </lineage>
</organism>
<dbReference type="Pfam" id="PF22484">
    <property type="entry name" value="DUF6986"/>
    <property type="match status" value="1"/>
</dbReference>
<evidence type="ECO:0000256" key="3">
    <source>
        <dbReference type="ARBA" id="ARBA00022842"/>
    </source>
</evidence>
<proteinExistence type="predicted"/>
<dbReference type="SUPFAM" id="SSF51621">
    <property type="entry name" value="Phosphoenolpyruvate/pyruvate domain"/>
    <property type="match status" value="1"/>
</dbReference>
<dbReference type="PANTHER" id="PTHR32308">
    <property type="entry name" value="LYASE BETA SUBUNIT, PUTATIVE (AFU_ORTHOLOGUE AFUA_4G13030)-RELATED"/>
    <property type="match status" value="1"/>
</dbReference>
<reference evidence="4 5" key="1">
    <citation type="submission" date="2021-02" db="EMBL/GenBank/DDBJ databases">
        <title>De Novo genome assembly of isolated myxobacteria.</title>
        <authorList>
            <person name="Stevens D.C."/>
        </authorList>
    </citation>
    <scope>NUCLEOTIDE SEQUENCE [LARGE SCALE GENOMIC DNA]</scope>
    <source>
        <strain evidence="4 5">SCHIC003</strain>
    </source>
</reference>
<dbReference type="Proteomes" id="UP000663090">
    <property type="component" value="Chromosome"/>
</dbReference>
<sequence>MKTTLTPSSLSGARESLRRANAELARAYPGESPRRQPVHVVYGGAHLFRAESARKLGDLALAAMKDYAPDAAELAHGLGLPQRGRFAQRVYERVQEKLKREPVEDYRIDFEDGYGHRPDAEEDTHAVAAAKEMARGMEQGTLPPFTGIRVKSFTEELFERSSRTLDLFVTTLLEHSDGKLPPSFVVTLPKVSLPEQVTALARILEVLEKEHRLARGALGMELMVETPQALFNHEGRMNLQALVAAGEGRCGAVHLGLYDYTAALNVSAHVQSMLHPACDFLRDFAQAALAGTGVQLSDGVTNVMPVPPHRKQGDQPLLPTQLRENSESVQRVWQLTYRHIRHSLERGWYQGWDLHPAQFPVRYAAVYAFFLEGLDAATRRLKAFMEKAAQATLVGDVFDDAATGQGLLNFFLRGLSCGALNQDEVMATGLTVEELRTRSFRAILESRRART</sequence>